<comment type="similarity">
    <text evidence="7">Belongs to the TRAP transporter small permease family.</text>
</comment>
<comment type="subunit">
    <text evidence="7">The complex comprises the extracytoplasmic solute receptor protein and the two transmembrane proteins.</text>
</comment>
<evidence type="ECO:0000256" key="5">
    <source>
        <dbReference type="ARBA" id="ARBA00022989"/>
    </source>
</evidence>
<comment type="caution">
    <text evidence="9">The sequence shown here is derived from an EMBL/GenBank/DDBJ whole genome shotgun (WGS) entry which is preliminary data.</text>
</comment>
<comment type="subcellular location">
    <subcellularLocation>
        <location evidence="7">Cell inner membrane</location>
        <topology evidence="7">Multi-pass membrane protein</topology>
    </subcellularLocation>
    <subcellularLocation>
        <location evidence="1">Cell membrane</location>
        <topology evidence="1">Multi-pass membrane protein</topology>
    </subcellularLocation>
</comment>
<organism evidence="9">
    <name type="scientific">Ruegeria sp. PrR005</name>
    <dbReference type="NCBI Taxonomy" id="2706882"/>
    <lineage>
        <taxon>Bacteria</taxon>
        <taxon>Pseudomonadati</taxon>
        <taxon>Pseudomonadota</taxon>
        <taxon>Alphaproteobacteria</taxon>
        <taxon>Rhodobacterales</taxon>
        <taxon>Roseobacteraceae</taxon>
        <taxon>Ruegeria</taxon>
    </lineage>
</organism>
<proteinExistence type="inferred from homology"/>
<dbReference type="Pfam" id="PF04290">
    <property type="entry name" value="DctQ"/>
    <property type="match status" value="1"/>
</dbReference>
<feature type="transmembrane region" description="Helical" evidence="7">
    <location>
        <begin position="23"/>
        <end position="41"/>
    </location>
</feature>
<evidence type="ECO:0000256" key="4">
    <source>
        <dbReference type="ARBA" id="ARBA00022692"/>
    </source>
</evidence>
<evidence type="ECO:0000256" key="7">
    <source>
        <dbReference type="RuleBase" id="RU369079"/>
    </source>
</evidence>
<feature type="transmembrane region" description="Helical" evidence="7">
    <location>
        <begin position="146"/>
        <end position="172"/>
    </location>
</feature>
<feature type="domain" description="Tripartite ATP-independent periplasmic transporters DctQ component" evidence="8">
    <location>
        <begin position="60"/>
        <end position="166"/>
    </location>
</feature>
<keyword evidence="3" id="KW-1003">Cell membrane</keyword>
<keyword evidence="6 7" id="KW-0472">Membrane</keyword>
<evidence type="ECO:0000259" key="8">
    <source>
        <dbReference type="Pfam" id="PF04290"/>
    </source>
</evidence>
<sequence>MTNHTAPASVERLLSTWHLLERWIAVIAFSLIGLLIFGDVAGREFIGPVGRALGFDVGFSGIYGAGKMSLFMLVIGAFAGLGISVASGAQIVPRIAFGWTPAFLSPAIDRFANLLSGICFLAVAYYGWIFVSASRDIGTVMPGLDWPVWIIQIAIPIGFLSAAIRYSIFAIWPGLAPVREELPE</sequence>
<dbReference type="InterPro" id="IPR055348">
    <property type="entry name" value="DctQ"/>
</dbReference>
<evidence type="ECO:0000256" key="2">
    <source>
        <dbReference type="ARBA" id="ARBA00022448"/>
    </source>
</evidence>
<name>A0A6B2NJ25_9RHOB</name>
<comment type="function">
    <text evidence="7">Part of the tripartite ATP-independent periplasmic (TRAP) transport system.</text>
</comment>
<dbReference type="AlphaFoldDB" id="A0A6B2NJ25"/>
<keyword evidence="5 7" id="KW-1133">Transmembrane helix</keyword>
<evidence type="ECO:0000313" key="9">
    <source>
        <dbReference type="EMBL" id="NDW44192.1"/>
    </source>
</evidence>
<reference evidence="9" key="1">
    <citation type="submission" date="2020-02" db="EMBL/GenBank/DDBJ databases">
        <title>Delineation of the pyrene-degrading pathway in Roseobacter clade bacteria by genomic analysis.</title>
        <authorList>
            <person name="Zhou H."/>
            <person name="Wang H."/>
        </authorList>
    </citation>
    <scope>NUCLEOTIDE SEQUENCE</scope>
    <source>
        <strain evidence="9">PrR005</strain>
    </source>
</reference>
<gene>
    <name evidence="9" type="ORF">G0P99_04425</name>
</gene>
<keyword evidence="7" id="KW-0997">Cell inner membrane</keyword>
<evidence type="ECO:0000256" key="6">
    <source>
        <dbReference type="ARBA" id="ARBA00023136"/>
    </source>
</evidence>
<keyword evidence="4 7" id="KW-0812">Transmembrane</keyword>
<evidence type="ECO:0000256" key="1">
    <source>
        <dbReference type="ARBA" id="ARBA00004651"/>
    </source>
</evidence>
<dbReference type="GO" id="GO:0005886">
    <property type="term" value="C:plasma membrane"/>
    <property type="evidence" value="ECO:0007669"/>
    <property type="project" value="UniProtKB-SubCell"/>
</dbReference>
<dbReference type="GO" id="GO:0022857">
    <property type="term" value="F:transmembrane transporter activity"/>
    <property type="evidence" value="ECO:0007669"/>
    <property type="project" value="UniProtKB-UniRule"/>
</dbReference>
<feature type="transmembrane region" description="Helical" evidence="7">
    <location>
        <begin position="70"/>
        <end position="91"/>
    </location>
</feature>
<protein>
    <recommendedName>
        <fullName evidence="7">TRAP transporter small permease protein</fullName>
    </recommendedName>
</protein>
<keyword evidence="2 7" id="KW-0813">Transport</keyword>
<evidence type="ECO:0000256" key="3">
    <source>
        <dbReference type="ARBA" id="ARBA00022475"/>
    </source>
</evidence>
<feature type="transmembrane region" description="Helical" evidence="7">
    <location>
        <begin position="111"/>
        <end position="134"/>
    </location>
</feature>
<dbReference type="EMBL" id="JAAGOX010000006">
    <property type="protein sequence ID" value="NDW44192.1"/>
    <property type="molecule type" value="Genomic_DNA"/>
</dbReference>
<accession>A0A6B2NJ25</accession>
<dbReference type="RefSeq" id="WP_164128104.1">
    <property type="nucleotide sequence ID" value="NZ_JAAGOX010000006.1"/>
</dbReference>